<gene>
    <name evidence="1" type="ORF">SAGO17_0024</name>
</gene>
<reference evidence="1" key="1">
    <citation type="journal article" date="2017" name="ISME J.">
        <title>Genomic exploration of individual giant ocean viruses.</title>
        <authorList>
            <person name="Wilson W.H."/>
            <person name="Gilg I.C."/>
            <person name="Moniruzzaman M."/>
            <person name="Field E.K."/>
            <person name="Koren S."/>
            <person name="LeCleir G.R."/>
            <person name="Martinez Martinez J."/>
            <person name="Poulton N.J."/>
            <person name="Swan B.K."/>
            <person name="Stepanauskas R."/>
            <person name="Wilhelm S.W."/>
        </authorList>
    </citation>
    <scope>NUCLEOTIDE SEQUENCE</scope>
</reference>
<protein>
    <submittedName>
        <fullName evidence="1">Uncharacterized protein</fullName>
    </submittedName>
</protein>
<dbReference type="EMBL" id="KY565517">
    <property type="protein sequence ID" value="ARR74944.1"/>
    <property type="molecule type" value="Genomic_DNA"/>
</dbReference>
<name>A0A1X9VNN9_9VIRU</name>
<sequence>MHAVGITQSIGRITGCARPDLKRRVYAPKDVIETYKRTNENQEKYISKLSNNNQSVKELIDSMEFKKLKRNIDKPKLKAKVSMNWTIEEQDDFYEDDKERIRELVKRWWKAKTIIGKILMYVFEHEKVSEKDLKGFIKSLNTVNVKSQYDELVKSDRKYNLVFSRNHQRYTCLSKRSSRNYSKNTFVNLV</sequence>
<evidence type="ECO:0000313" key="1">
    <source>
        <dbReference type="EMBL" id="ARR74944.1"/>
    </source>
</evidence>
<organism evidence="1">
    <name type="scientific">Mimivirus AB-566-O17</name>
    <dbReference type="NCBI Taxonomy" id="1988039"/>
    <lineage>
        <taxon>Viruses</taxon>
        <taxon>Varidnaviria</taxon>
        <taxon>Bamfordvirae</taxon>
        <taxon>Nucleocytoviricota</taxon>
        <taxon>Megaviricetes</taxon>
        <taxon>Imitervirales</taxon>
        <taxon>Mimiviridae</taxon>
        <taxon>Megamimivirinae</taxon>
        <taxon>Mimivirus</taxon>
    </lineage>
</organism>
<proteinExistence type="predicted"/>
<accession>A0A1X9VNN9</accession>